<evidence type="ECO:0000259" key="1">
    <source>
        <dbReference type="PROSITE" id="PS50181"/>
    </source>
</evidence>
<accession>A0A2I1GRA8</accession>
<dbReference type="Proteomes" id="UP000234323">
    <property type="component" value="Unassembled WGS sequence"/>
</dbReference>
<keyword evidence="3" id="KW-1185">Reference proteome</keyword>
<evidence type="ECO:0000313" key="3">
    <source>
        <dbReference type="Proteomes" id="UP000234323"/>
    </source>
</evidence>
<dbReference type="VEuPathDB" id="FungiDB:RhiirA1_427818"/>
<sequence length="237" mass="28186">MSSSVSMVKSTKRLGGKQPIIRLSPLHPRSIFLILHLTTIYLQIFTYLTPQDLYSLCSVCKKFRKLLWSTKQSIQDIWKSSRIHNLTYPSLSPPSDMTEQQYIWLTLLAKRCKFCNNSYNKFGYSVWVKREALCSKCFSEKTLLVRDKVFPKYLPQGLLDCIPYTKFMTWSSEKLRAYWISDIKLAKKEYSLLKSNKQKKDWMIKKEKETKEIMRKVNAYERQDDVAYFNNLYINNY</sequence>
<reference evidence="2 3" key="1">
    <citation type="submission" date="2015-10" db="EMBL/GenBank/DDBJ databases">
        <title>Genome analyses suggest a sexual origin of heterokaryosis in a supposedly ancient asexual fungus.</title>
        <authorList>
            <person name="Ropars J."/>
            <person name="Sedzielewska K."/>
            <person name="Noel J."/>
            <person name="Charron P."/>
            <person name="Farinelli L."/>
            <person name="Marton T."/>
            <person name="Kruger M."/>
            <person name="Pelin A."/>
            <person name="Brachmann A."/>
            <person name="Corradi N."/>
        </authorList>
    </citation>
    <scope>NUCLEOTIDE SEQUENCE [LARGE SCALE GENOMIC DNA]</scope>
    <source>
        <strain evidence="2 3">A4</strain>
    </source>
</reference>
<dbReference type="VEuPathDB" id="FungiDB:FUN_011217"/>
<dbReference type="EMBL" id="LLXI01000710">
    <property type="protein sequence ID" value="PKY49161.1"/>
    <property type="molecule type" value="Genomic_DNA"/>
</dbReference>
<proteinExistence type="predicted"/>
<dbReference type="SUPFAM" id="SSF81383">
    <property type="entry name" value="F-box domain"/>
    <property type="match status" value="1"/>
</dbReference>
<name>A0A2I1GRA8_9GLOM</name>
<dbReference type="InterPro" id="IPR001810">
    <property type="entry name" value="F-box_dom"/>
</dbReference>
<gene>
    <name evidence="2" type="ORF">RhiirA4_405166</name>
</gene>
<dbReference type="Pfam" id="PF12937">
    <property type="entry name" value="F-box-like"/>
    <property type="match status" value="1"/>
</dbReference>
<protein>
    <recommendedName>
        <fullName evidence="1">F-box domain-containing protein</fullName>
    </recommendedName>
</protein>
<dbReference type="PROSITE" id="PS50181">
    <property type="entry name" value="FBOX"/>
    <property type="match status" value="1"/>
</dbReference>
<dbReference type="AlphaFoldDB" id="A0A2I1GRA8"/>
<dbReference type="Gene3D" id="1.20.1280.50">
    <property type="match status" value="1"/>
</dbReference>
<dbReference type="OrthoDB" id="2322499at2759"/>
<evidence type="ECO:0000313" key="2">
    <source>
        <dbReference type="EMBL" id="PKY49161.1"/>
    </source>
</evidence>
<organism evidence="2 3">
    <name type="scientific">Rhizophagus irregularis</name>
    <dbReference type="NCBI Taxonomy" id="588596"/>
    <lineage>
        <taxon>Eukaryota</taxon>
        <taxon>Fungi</taxon>
        <taxon>Fungi incertae sedis</taxon>
        <taxon>Mucoromycota</taxon>
        <taxon>Glomeromycotina</taxon>
        <taxon>Glomeromycetes</taxon>
        <taxon>Glomerales</taxon>
        <taxon>Glomeraceae</taxon>
        <taxon>Rhizophagus</taxon>
    </lineage>
</organism>
<dbReference type="CDD" id="cd09917">
    <property type="entry name" value="F-box_SF"/>
    <property type="match status" value="1"/>
</dbReference>
<feature type="domain" description="F-box" evidence="1">
    <location>
        <begin position="30"/>
        <end position="81"/>
    </location>
</feature>
<dbReference type="VEuPathDB" id="FungiDB:RhiirFUN_012533"/>
<comment type="caution">
    <text evidence="2">The sequence shown here is derived from an EMBL/GenBank/DDBJ whole genome shotgun (WGS) entry which is preliminary data.</text>
</comment>
<dbReference type="InterPro" id="IPR036047">
    <property type="entry name" value="F-box-like_dom_sf"/>
</dbReference>